<dbReference type="Proteomes" id="UP000299102">
    <property type="component" value="Unassembled WGS sequence"/>
</dbReference>
<gene>
    <name evidence="2" type="ORF">EVAR_79602_1</name>
</gene>
<feature type="compositionally biased region" description="Basic residues" evidence="1">
    <location>
        <begin position="117"/>
        <end position="128"/>
    </location>
</feature>
<dbReference type="EMBL" id="BGZK01000165">
    <property type="protein sequence ID" value="GBP24755.1"/>
    <property type="molecule type" value="Genomic_DNA"/>
</dbReference>
<proteinExistence type="predicted"/>
<accession>A0A4C1UE91</accession>
<evidence type="ECO:0000313" key="3">
    <source>
        <dbReference type="Proteomes" id="UP000299102"/>
    </source>
</evidence>
<comment type="caution">
    <text evidence="2">The sequence shown here is derived from an EMBL/GenBank/DDBJ whole genome shotgun (WGS) entry which is preliminary data.</text>
</comment>
<evidence type="ECO:0000256" key="1">
    <source>
        <dbReference type="SAM" id="MobiDB-lite"/>
    </source>
</evidence>
<feature type="region of interest" description="Disordered" evidence="1">
    <location>
        <begin position="111"/>
        <end position="133"/>
    </location>
</feature>
<protein>
    <submittedName>
        <fullName evidence="2">Uncharacterized protein</fullName>
    </submittedName>
</protein>
<name>A0A4C1UE91_EUMVA</name>
<keyword evidence="3" id="KW-1185">Reference proteome</keyword>
<reference evidence="2 3" key="1">
    <citation type="journal article" date="2019" name="Commun. Biol.">
        <title>The bagworm genome reveals a unique fibroin gene that provides high tensile strength.</title>
        <authorList>
            <person name="Kono N."/>
            <person name="Nakamura H."/>
            <person name="Ohtoshi R."/>
            <person name="Tomita M."/>
            <person name="Numata K."/>
            <person name="Arakawa K."/>
        </authorList>
    </citation>
    <scope>NUCLEOTIDE SEQUENCE [LARGE SCALE GENOMIC DNA]</scope>
</reference>
<evidence type="ECO:0000313" key="2">
    <source>
        <dbReference type="EMBL" id="GBP24755.1"/>
    </source>
</evidence>
<organism evidence="2 3">
    <name type="scientific">Eumeta variegata</name>
    <name type="common">Bagworm moth</name>
    <name type="synonym">Eumeta japonica</name>
    <dbReference type="NCBI Taxonomy" id="151549"/>
    <lineage>
        <taxon>Eukaryota</taxon>
        <taxon>Metazoa</taxon>
        <taxon>Ecdysozoa</taxon>
        <taxon>Arthropoda</taxon>
        <taxon>Hexapoda</taxon>
        <taxon>Insecta</taxon>
        <taxon>Pterygota</taxon>
        <taxon>Neoptera</taxon>
        <taxon>Endopterygota</taxon>
        <taxon>Lepidoptera</taxon>
        <taxon>Glossata</taxon>
        <taxon>Ditrysia</taxon>
        <taxon>Tineoidea</taxon>
        <taxon>Psychidae</taxon>
        <taxon>Oiketicinae</taxon>
        <taxon>Eumeta</taxon>
    </lineage>
</organism>
<sequence length="147" mass="16787">MHISTKLPTALVNYMWRGVYPARVTAAESPEDLLVYLGRARVMLRDVRRWLDELFPYGSMNIITSQLYLSSARRRRLKYSRSAPAAKYEDIVQFRGSACLCRVGVDAGRVSGQPRAPRPRRGRRRSRRPVGSTCRRPGVLISCKCMN</sequence>
<dbReference type="AlphaFoldDB" id="A0A4C1UE91"/>